<evidence type="ECO:0000259" key="1">
    <source>
        <dbReference type="Pfam" id="PF01909"/>
    </source>
</evidence>
<sequence length="50" mass="5804">MDTRINKIIIDTLLPFKPKEISVFGSYARNEMRPDSDIDIMVDLDRSVSF</sequence>
<dbReference type="SUPFAM" id="SSF81301">
    <property type="entry name" value="Nucleotidyltransferase"/>
    <property type="match status" value="1"/>
</dbReference>
<dbReference type="AlphaFoldDB" id="A0A5B7SZM8"/>
<gene>
    <name evidence="2" type="ORF">FGM00_19700</name>
</gene>
<dbReference type="EMBL" id="CP040710">
    <property type="protein sequence ID" value="QCX02230.1"/>
    <property type="molecule type" value="Genomic_DNA"/>
</dbReference>
<dbReference type="Pfam" id="PF01909">
    <property type="entry name" value="NTP_transf_2"/>
    <property type="match status" value="1"/>
</dbReference>
<proteinExistence type="predicted"/>
<organism evidence="2 3">
    <name type="scientific">Aggregatimonas sangjinii</name>
    <dbReference type="NCBI Taxonomy" id="2583587"/>
    <lineage>
        <taxon>Bacteria</taxon>
        <taxon>Pseudomonadati</taxon>
        <taxon>Bacteroidota</taxon>
        <taxon>Flavobacteriia</taxon>
        <taxon>Flavobacteriales</taxon>
        <taxon>Flavobacteriaceae</taxon>
        <taxon>Aggregatimonas</taxon>
    </lineage>
</organism>
<dbReference type="Gene3D" id="3.30.460.10">
    <property type="entry name" value="Beta Polymerase, domain 2"/>
    <property type="match status" value="1"/>
</dbReference>
<dbReference type="InterPro" id="IPR043519">
    <property type="entry name" value="NT_sf"/>
</dbReference>
<dbReference type="InterPro" id="IPR002934">
    <property type="entry name" value="Polymerase_NTP_transf_dom"/>
</dbReference>
<reference evidence="2 3" key="1">
    <citation type="submission" date="2019-05" db="EMBL/GenBank/DDBJ databases">
        <title>Genome sequencing of F202Z8.</title>
        <authorList>
            <person name="Kwon Y.M."/>
        </authorList>
    </citation>
    <scope>NUCLEOTIDE SEQUENCE [LARGE SCALE GENOMIC DNA]</scope>
    <source>
        <strain evidence="2 3">F202Z8</strain>
    </source>
</reference>
<dbReference type="KEGG" id="asag:FGM00_19700"/>
<evidence type="ECO:0000313" key="2">
    <source>
        <dbReference type="EMBL" id="QCX02230.1"/>
    </source>
</evidence>
<feature type="domain" description="Polymerase nucleotidyl transferase" evidence="1">
    <location>
        <begin position="15"/>
        <end position="48"/>
    </location>
</feature>
<dbReference type="OrthoDB" id="9809668at2"/>
<dbReference type="GO" id="GO:0016779">
    <property type="term" value="F:nucleotidyltransferase activity"/>
    <property type="evidence" value="ECO:0007669"/>
    <property type="project" value="InterPro"/>
</dbReference>
<evidence type="ECO:0000313" key="3">
    <source>
        <dbReference type="Proteomes" id="UP000310017"/>
    </source>
</evidence>
<protein>
    <recommendedName>
        <fullName evidence="1">Polymerase nucleotidyl transferase domain-containing protein</fullName>
    </recommendedName>
</protein>
<keyword evidence="3" id="KW-1185">Reference proteome</keyword>
<dbReference type="Proteomes" id="UP000310017">
    <property type="component" value="Chromosome"/>
</dbReference>
<dbReference type="CDD" id="cd05403">
    <property type="entry name" value="NT_KNTase_like"/>
    <property type="match status" value="1"/>
</dbReference>
<name>A0A5B7SZM8_9FLAO</name>
<accession>A0A5B7SZM8</accession>
<dbReference type="RefSeq" id="WP_138854566.1">
    <property type="nucleotide sequence ID" value="NZ_CP040710.1"/>
</dbReference>